<keyword evidence="5 8" id="KW-0067">ATP-binding</keyword>
<dbReference type="InterPro" id="IPR027417">
    <property type="entry name" value="P-loop_NTPase"/>
</dbReference>
<protein>
    <recommendedName>
        <fullName evidence="8">Cytidylate kinase</fullName>
        <shortName evidence="8">CK</shortName>
        <ecNumber evidence="8">2.7.4.25</ecNumber>
    </recommendedName>
    <alternativeName>
        <fullName evidence="8">Cytidine monophosphate kinase</fullName>
        <shortName evidence="8">CMP kinase</shortName>
    </alternativeName>
</protein>
<feature type="domain" description="Cytidylate kinase" evidence="9">
    <location>
        <begin position="6"/>
        <end position="215"/>
    </location>
</feature>
<keyword evidence="4 8" id="KW-0418">Kinase</keyword>
<evidence type="ECO:0000256" key="4">
    <source>
        <dbReference type="ARBA" id="ARBA00022777"/>
    </source>
</evidence>
<proteinExistence type="inferred from homology"/>
<dbReference type="GO" id="GO:0006220">
    <property type="term" value="P:pyrimidine nucleotide metabolic process"/>
    <property type="evidence" value="ECO:0007669"/>
    <property type="project" value="UniProtKB-UniRule"/>
</dbReference>
<dbReference type="GO" id="GO:0005524">
    <property type="term" value="F:ATP binding"/>
    <property type="evidence" value="ECO:0007669"/>
    <property type="project" value="UniProtKB-UniRule"/>
</dbReference>
<dbReference type="AlphaFoldDB" id="A0A1T4JSN4"/>
<accession>A0A1T4JSN4</accession>
<dbReference type="InterPro" id="IPR011994">
    <property type="entry name" value="Cytidylate_kinase_dom"/>
</dbReference>
<dbReference type="OrthoDB" id="9807434at2"/>
<dbReference type="CDD" id="cd02020">
    <property type="entry name" value="CMPK"/>
    <property type="match status" value="1"/>
</dbReference>
<evidence type="ECO:0000256" key="7">
    <source>
        <dbReference type="ARBA" id="ARBA00048478"/>
    </source>
</evidence>
<name>A0A1T4JSN4_9FUSO</name>
<comment type="similarity">
    <text evidence="1 8">Belongs to the cytidylate kinase family. Type 1 subfamily.</text>
</comment>
<dbReference type="PANTHER" id="PTHR21299:SF2">
    <property type="entry name" value="CYTIDYLATE KINASE"/>
    <property type="match status" value="1"/>
</dbReference>
<dbReference type="RefSeq" id="WP_078692599.1">
    <property type="nucleotide sequence ID" value="NZ_FUWX01000004.1"/>
</dbReference>
<evidence type="ECO:0000256" key="1">
    <source>
        <dbReference type="ARBA" id="ARBA00009427"/>
    </source>
</evidence>
<dbReference type="Gene3D" id="3.40.50.300">
    <property type="entry name" value="P-loop containing nucleotide triphosphate hydrolases"/>
    <property type="match status" value="1"/>
</dbReference>
<dbReference type="GO" id="GO:0005829">
    <property type="term" value="C:cytosol"/>
    <property type="evidence" value="ECO:0007669"/>
    <property type="project" value="TreeGrafter"/>
</dbReference>
<dbReference type="Proteomes" id="UP000191153">
    <property type="component" value="Unassembled WGS sequence"/>
</dbReference>
<dbReference type="PANTHER" id="PTHR21299">
    <property type="entry name" value="CYTIDYLATE KINASE/PANTOATE-BETA-ALANINE LIGASE"/>
    <property type="match status" value="1"/>
</dbReference>
<dbReference type="EMBL" id="FUWX01000004">
    <property type="protein sequence ID" value="SJZ33125.1"/>
    <property type="molecule type" value="Genomic_DNA"/>
</dbReference>
<dbReference type="SUPFAM" id="SSF52540">
    <property type="entry name" value="P-loop containing nucleoside triphosphate hydrolases"/>
    <property type="match status" value="1"/>
</dbReference>
<dbReference type="GO" id="GO:0015949">
    <property type="term" value="P:nucleobase-containing small molecule interconversion"/>
    <property type="evidence" value="ECO:0007669"/>
    <property type="project" value="TreeGrafter"/>
</dbReference>
<organism evidence="10 11">
    <name type="scientific">Cetobacterium ceti</name>
    <dbReference type="NCBI Taxonomy" id="180163"/>
    <lineage>
        <taxon>Bacteria</taxon>
        <taxon>Fusobacteriati</taxon>
        <taxon>Fusobacteriota</taxon>
        <taxon>Fusobacteriia</taxon>
        <taxon>Fusobacteriales</taxon>
        <taxon>Fusobacteriaceae</taxon>
        <taxon>Cetobacterium</taxon>
    </lineage>
</organism>
<evidence type="ECO:0000259" key="9">
    <source>
        <dbReference type="Pfam" id="PF02224"/>
    </source>
</evidence>
<evidence type="ECO:0000256" key="5">
    <source>
        <dbReference type="ARBA" id="ARBA00022840"/>
    </source>
</evidence>
<comment type="catalytic activity">
    <reaction evidence="7 8">
        <text>CMP + ATP = CDP + ADP</text>
        <dbReference type="Rhea" id="RHEA:11600"/>
        <dbReference type="ChEBI" id="CHEBI:30616"/>
        <dbReference type="ChEBI" id="CHEBI:58069"/>
        <dbReference type="ChEBI" id="CHEBI:60377"/>
        <dbReference type="ChEBI" id="CHEBI:456216"/>
        <dbReference type="EC" id="2.7.4.25"/>
    </reaction>
</comment>
<evidence type="ECO:0000256" key="6">
    <source>
        <dbReference type="ARBA" id="ARBA00047615"/>
    </source>
</evidence>
<keyword evidence="2 8" id="KW-0808">Transferase</keyword>
<dbReference type="HAMAP" id="MF_00238">
    <property type="entry name" value="Cytidyl_kinase_type1"/>
    <property type="match status" value="1"/>
</dbReference>
<evidence type="ECO:0000256" key="3">
    <source>
        <dbReference type="ARBA" id="ARBA00022741"/>
    </source>
</evidence>
<dbReference type="NCBIfam" id="TIGR00017">
    <property type="entry name" value="cmk"/>
    <property type="match status" value="1"/>
</dbReference>
<comment type="catalytic activity">
    <reaction evidence="6 8">
        <text>dCMP + ATP = dCDP + ADP</text>
        <dbReference type="Rhea" id="RHEA:25094"/>
        <dbReference type="ChEBI" id="CHEBI:30616"/>
        <dbReference type="ChEBI" id="CHEBI:57566"/>
        <dbReference type="ChEBI" id="CHEBI:58593"/>
        <dbReference type="ChEBI" id="CHEBI:456216"/>
        <dbReference type="EC" id="2.7.4.25"/>
    </reaction>
</comment>
<dbReference type="GO" id="GO:0036430">
    <property type="term" value="F:CMP kinase activity"/>
    <property type="evidence" value="ECO:0007669"/>
    <property type="project" value="RHEA"/>
</dbReference>
<keyword evidence="11" id="KW-1185">Reference proteome</keyword>
<dbReference type="GO" id="GO:0036431">
    <property type="term" value="F:dCMP kinase activity"/>
    <property type="evidence" value="ECO:0007669"/>
    <property type="project" value="InterPro"/>
</dbReference>
<dbReference type="EC" id="2.7.4.25" evidence="8"/>
<evidence type="ECO:0000313" key="11">
    <source>
        <dbReference type="Proteomes" id="UP000191153"/>
    </source>
</evidence>
<keyword evidence="8" id="KW-0963">Cytoplasm</keyword>
<evidence type="ECO:0000256" key="8">
    <source>
        <dbReference type="HAMAP-Rule" id="MF_00238"/>
    </source>
</evidence>
<dbReference type="STRING" id="180163.SAMN02745174_00041"/>
<reference evidence="10 11" key="1">
    <citation type="submission" date="2017-02" db="EMBL/GenBank/DDBJ databases">
        <authorList>
            <person name="Peterson S.W."/>
        </authorList>
    </citation>
    <scope>NUCLEOTIDE SEQUENCE [LARGE SCALE GENOMIC DNA]</scope>
    <source>
        <strain evidence="10 11">ATCC 700028</strain>
    </source>
</reference>
<dbReference type="InterPro" id="IPR003136">
    <property type="entry name" value="Cytidylate_kin"/>
</dbReference>
<gene>
    <name evidence="8" type="primary">cmk</name>
    <name evidence="10" type="ORF">SAMN02745174_00041</name>
</gene>
<comment type="subcellular location">
    <subcellularLocation>
        <location evidence="8">Cytoplasm</location>
    </subcellularLocation>
</comment>
<dbReference type="Pfam" id="PF02224">
    <property type="entry name" value="Cytidylate_kin"/>
    <property type="match status" value="1"/>
</dbReference>
<evidence type="ECO:0000313" key="10">
    <source>
        <dbReference type="EMBL" id="SJZ33125.1"/>
    </source>
</evidence>
<evidence type="ECO:0000256" key="2">
    <source>
        <dbReference type="ARBA" id="ARBA00022679"/>
    </source>
</evidence>
<keyword evidence="3 8" id="KW-0547">Nucleotide-binding</keyword>
<sequence length="220" mass="24582">MENFVVAIDGPAGSGKSTIAKIIGKDYGLTYLDTGAMYRMVALYTLKNNISLENKEEIVNALEKIEIDIQGEKFILNGEDVSKEIRTPEVASIVSPVAAIKEVRVKLVELQREISSGKKVILDGRDIGTVVFPKADLKIFLVASPEERAKRRMKDYESKNIKENFEEVLASIKERDHIDSTRKESPLKKAEDAIEIDTSFLNISEVVDKISSLINNRIGR</sequence>
<feature type="binding site" evidence="8">
    <location>
        <begin position="10"/>
        <end position="18"/>
    </location>
    <ligand>
        <name>ATP</name>
        <dbReference type="ChEBI" id="CHEBI:30616"/>
    </ligand>
</feature>